<evidence type="ECO:0000313" key="1">
    <source>
        <dbReference type="EMBL" id="TFY51063.1"/>
    </source>
</evidence>
<organism evidence="1 2">
    <name type="scientific">Dentipellis fragilis</name>
    <dbReference type="NCBI Taxonomy" id="205917"/>
    <lineage>
        <taxon>Eukaryota</taxon>
        <taxon>Fungi</taxon>
        <taxon>Dikarya</taxon>
        <taxon>Basidiomycota</taxon>
        <taxon>Agaricomycotina</taxon>
        <taxon>Agaricomycetes</taxon>
        <taxon>Russulales</taxon>
        <taxon>Hericiaceae</taxon>
        <taxon>Dentipellis</taxon>
    </lineage>
</organism>
<dbReference type="OrthoDB" id="3256525at2759"/>
<name>A0A4Y9XNW4_9AGAM</name>
<reference evidence="1 2" key="1">
    <citation type="submission" date="2019-02" db="EMBL/GenBank/DDBJ databases">
        <title>Genome sequencing of the rare red list fungi Dentipellis fragilis.</title>
        <authorList>
            <person name="Buettner E."/>
            <person name="Kellner H."/>
        </authorList>
    </citation>
    <scope>NUCLEOTIDE SEQUENCE [LARGE SCALE GENOMIC DNA]</scope>
    <source>
        <strain evidence="1 2">DSM 105465</strain>
    </source>
</reference>
<proteinExistence type="predicted"/>
<keyword evidence="2" id="KW-1185">Reference proteome</keyword>
<accession>A0A4Y9XNW4</accession>
<sequence length="151" mass="17492">MPSLPPELWKSVLRELTYGPSTLEMGYEPFTDQCIDNDQPTYEIRNRKQYNCDAVLVCKTWRNLALPMLYEFLLIDSEERARKIRNALEVPLVDDENGFLDRGTFVRQIYICVHWSDPPDGIEHEDDIRIGEHVARIIERAAHSSPSLTTA</sequence>
<dbReference type="AlphaFoldDB" id="A0A4Y9XNW4"/>
<protein>
    <recommendedName>
        <fullName evidence="3">F-box domain-containing protein</fullName>
    </recommendedName>
</protein>
<evidence type="ECO:0000313" key="2">
    <source>
        <dbReference type="Proteomes" id="UP000298327"/>
    </source>
</evidence>
<dbReference type="EMBL" id="SEOQ01001622">
    <property type="protein sequence ID" value="TFY51063.1"/>
    <property type="molecule type" value="Genomic_DNA"/>
</dbReference>
<gene>
    <name evidence="1" type="ORF">EVG20_g11185</name>
</gene>
<evidence type="ECO:0008006" key="3">
    <source>
        <dbReference type="Google" id="ProtNLM"/>
    </source>
</evidence>
<comment type="caution">
    <text evidence="1">The sequence shown here is derived from an EMBL/GenBank/DDBJ whole genome shotgun (WGS) entry which is preliminary data.</text>
</comment>
<dbReference type="Proteomes" id="UP000298327">
    <property type="component" value="Unassembled WGS sequence"/>
</dbReference>